<evidence type="ECO:0000313" key="1">
    <source>
        <dbReference type="Proteomes" id="UP000492821"/>
    </source>
</evidence>
<dbReference type="WBParaSite" id="Pan_g15486.t1">
    <property type="protein sequence ID" value="Pan_g15486.t1"/>
    <property type="gene ID" value="Pan_g15486"/>
</dbReference>
<sequence length="90" mass="9471">MHRGGGASMGKGVKTKPIGMSVTLVDLPLAVKADHVSQKPCATIIPFMKSCLLRNWLVPCLTIFARPDTGCVHESFLSFVGEEVAASASG</sequence>
<name>A0A7E4ZT15_PANRE</name>
<proteinExistence type="predicted"/>
<dbReference type="Proteomes" id="UP000492821">
    <property type="component" value="Unassembled WGS sequence"/>
</dbReference>
<dbReference type="AlphaFoldDB" id="A0A7E4ZT15"/>
<reference evidence="1" key="1">
    <citation type="journal article" date="2013" name="Genetics">
        <title>The draft genome and transcriptome of Panagrellus redivivus are shaped by the harsh demands of a free-living lifestyle.</title>
        <authorList>
            <person name="Srinivasan J."/>
            <person name="Dillman A.R."/>
            <person name="Macchietto M.G."/>
            <person name="Heikkinen L."/>
            <person name="Lakso M."/>
            <person name="Fracchia K.M."/>
            <person name="Antoshechkin I."/>
            <person name="Mortazavi A."/>
            <person name="Wong G."/>
            <person name="Sternberg P.W."/>
        </authorList>
    </citation>
    <scope>NUCLEOTIDE SEQUENCE [LARGE SCALE GENOMIC DNA]</scope>
    <source>
        <strain evidence="1">MT8872</strain>
    </source>
</reference>
<protein>
    <submittedName>
        <fullName evidence="2">Uncharacterized protein</fullName>
    </submittedName>
</protein>
<keyword evidence="1" id="KW-1185">Reference proteome</keyword>
<reference evidence="2" key="2">
    <citation type="submission" date="2020-10" db="UniProtKB">
        <authorList>
            <consortium name="WormBaseParasite"/>
        </authorList>
    </citation>
    <scope>IDENTIFICATION</scope>
</reference>
<evidence type="ECO:0000313" key="2">
    <source>
        <dbReference type="WBParaSite" id="Pan_g15486.t1"/>
    </source>
</evidence>
<accession>A0A7E4ZT15</accession>
<organism evidence="1 2">
    <name type="scientific">Panagrellus redivivus</name>
    <name type="common">Microworm</name>
    <dbReference type="NCBI Taxonomy" id="6233"/>
    <lineage>
        <taxon>Eukaryota</taxon>
        <taxon>Metazoa</taxon>
        <taxon>Ecdysozoa</taxon>
        <taxon>Nematoda</taxon>
        <taxon>Chromadorea</taxon>
        <taxon>Rhabditida</taxon>
        <taxon>Tylenchina</taxon>
        <taxon>Panagrolaimomorpha</taxon>
        <taxon>Panagrolaimoidea</taxon>
        <taxon>Panagrolaimidae</taxon>
        <taxon>Panagrellus</taxon>
    </lineage>
</organism>